<reference evidence="3 4" key="1">
    <citation type="submission" date="2015-11" db="EMBL/GenBank/DDBJ databases">
        <authorList>
            <person name="Varghese N."/>
        </authorList>
    </citation>
    <scope>NUCLEOTIDE SEQUENCE [LARGE SCALE GENOMIC DNA]</scope>
    <source>
        <strain evidence="3 4">JGI-8</strain>
    </source>
</reference>
<proteinExistence type="predicted"/>
<dbReference type="InterPro" id="IPR002218">
    <property type="entry name" value="MnmG-rel"/>
</dbReference>
<accession>A0ABP2ATK1</accession>
<dbReference type="InterPro" id="IPR044920">
    <property type="entry name" value="MnmG_C_subdom_sf"/>
</dbReference>
<sequence>MRRKDVLRQVEIEVRYEGYIQRQLEEIEKFEKYETMEIPPDFDYNKVKSLSTEAREKLMKVRPRSIGQASRISGVSPADISVLMVYLKG</sequence>
<protein>
    <submittedName>
        <fullName evidence="3">Glucose-inhibited division protein A</fullName>
    </submittedName>
</protein>
<comment type="subunit">
    <text evidence="1">Homodimer. Heterotetramer of two MnmE and two MnmG subunits.</text>
</comment>
<gene>
    <name evidence="3" type="ORF">JGI8_00217</name>
</gene>
<dbReference type="Gene3D" id="1.10.150.570">
    <property type="entry name" value="GidA associated domain, C-terminal subdomain"/>
    <property type="match status" value="1"/>
</dbReference>
<dbReference type="Proteomes" id="UP000182200">
    <property type="component" value="Unassembled WGS sequence"/>
</dbReference>
<evidence type="ECO:0000313" key="4">
    <source>
        <dbReference type="Proteomes" id="UP000182200"/>
    </source>
</evidence>
<dbReference type="Gene3D" id="1.10.10.1800">
    <property type="entry name" value="tRNA uridine 5-carboxymethylaminomethyl modification enzyme MnmG/GidA"/>
    <property type="match status" value="1"/>
</dbReference>
<evidence type="ECO:0000259" key="2">
    <source>
        <dbReference type="SMART" id="SM01228"/>
    </source>
</evidence>
<evidence type="ECO:0000313" key="3">
    <source>
        <dbReference type="EMBL" id="CUS78259.1"/>
    </source>
</evidence>
<evidence type="ECO:0000256" key="1">
    <source>
        <dbReference type="ARBA" id="ARBA00025948"/>
    </source>
</evidence>
<organism evidence="3 4">
    <name type="scientific">Candidatus Kryptonium thompsonii</name>
    <dbReference type="NCBI Taxonomy" id="1633631"/>
    <lineage>
        <taxon>Bacteria</taxon>
        <taxon>Pseudomonadati</taxon>
        <taxon>Candidatus Kryptoniota</taxon>
        <taxon>Candidatus Kryptonium</taxon>
    </lineage>
</organism>
<dbReference type="PANTHER" id="PTHR11806:SF0">
    <property type="entry name" value="PROTEIN MTO1 HOMOLOG, MITOCHONDRIAL"/>
    <property type="match status" value="1"/>
</dbReference>
<dbReference type="EMBL" id="CZVI01000001">
    <property type="protein sequence ID" value="CUS78259.1"/>
    <property type="molecule type" value="Genomic_DNA"/>
</dbReference>
<comment type="caution">
    <text evidence="3">The sequence shown here is derived from an EMBL/GenBank/DDBJ whole genome shotgun (WGS) entry which is preliminary data.</text>
</comment>
<dbReference type="PANTHER" id="PTHR11806">
    <property type="entry name" value="GLUCOSE INHIBITED DIVISION PROTEIN A"/>
    <property type="match status" value="1"/>
</dbReference>
<dbReference type="Pfam" id="PF13932">
    <property type="entry name" value="SAM_GIDA_C"/>
    <property type="match status" value="1"/>
</dbReference>
<dbReference type="SMART" id="SM01228">
    <property type="entry name" value="GIDA_assoc_3"/>
    <property type="match status" value="1"/>
</dbReference>
<feature type="domain" description="tRNA uridine 5-carboxymethylaminomethyl modification enzyme C-terminal subdomain" evidence="2">
    <location>
        <begin position="14"/>
        <end position="85"/>
    </location>
</feature>
<name>A0ABP2ATK1_9BACT</name>
<dbReference type="InterPro" id="IPR026904">
    <property type="entry name" value="MnmG_C"/>
</dbReference>
<dbReference type="InterPro" id="IPR047001">
    <property type="entry name" value="MnmG_C_subdom"/>
</dbReference>
<keyword evidence="4" id="KW-1185">Reference proteome</keyword>